<sequence length="231" mass="25883">MTGKEPTKLTLIDTPLGHTDWKMDDNNLLLVSSENEQETTGLLTRMAQQVREMGGRAVCADTEHDWPTPGQGVDSVKPRQYELLRAYCALAHAVAQVRAGQASLAYPPFVVFINHFDLMMMRVNEQPTPHKTAGILYDVQQHLAAIMSHTEVGVGVVLCTRKFDTDVQAVPKWAFPEWLDSADRVHVDKQGHIRIEQGDVDLSLAIQVEKTTYNQLLEALQQLKHTGTEEE</sequence>
<dbReference type="AlphaFoldDB" id="A0A395XFA3"/>
<name>A0A395XFA3_9BIFI</name>
<protein>
    <submittedName>
        <fullName evidence="1">Uncharacterized protein</fullName>
    </submittedName>
</protein>
<gene>
    <name evidence="1" type="ORF">DWV92_07215</name>
</gene>
<dbReference type="Proteomes" id="UP000265970">
    <property type="component" value="Unassembled WGS sequence"/>
</dbReference>
<accession>A0A395XFA3</accession>
<comment type="caution">
    <text evidence="1">The sequence shown here is derived from an EMBL/GenBank/DDBJ whole genome shotgun (WGS) entry which is preliminary data.</text>
</comment>
<reference evidence="1 2" key="1">
    <citation type="submission" date="2018-08" db="EMBL/GenBank/DDBJ databases">
        <title>A genome reference for cultivated species of the human gut microbiota.</title>
        <authorList>
            <person name="Zou Y."/>
            <person name="Xue W."/>
            <person name="Luo G."/>
        </authorList>
    </citation>
    <scope>NUCLEOTIDE SEQUENCE [LARGE SCALE GENOMIC DNA]</scope>
    <source>
        <strain evidence="1 2">AF13-3LB</strain>
    </source>
</reference>
<dbReference type="EMBL" id="QRZV01000004">
    <property type="protein sequence ID" value="RGW08622.1"/>
    <property type="molecule type" value="Genomic_DNA"/>
</dbReference>
<organism evidence="1 2">
    <name type="scientific">Bifidobacterium pseudolongum</name>
    <dbReference type="NCBI Taxonomy" id="1694"/>
    <lineage>
        <taxon>Bacteria</taxon>
        <taxon>Bacillati</taxon>
        <taxon>Actinomycetota</taxon>
        <taxon>Actinomycetes</taxon>
        <taxon>Bifidobacteriales</taxon>
        <taxon>Bifidobacteriaceae</taxon>
        <taxon>Bifidobacterium</taxon>
    </lineage>
</organism>
<proteinExistence type="predicted"/>
<evidence type="ECO:0000313" key="2">
    <source>
        <dbReference type="Proteomes" id="UP000265970"/>
    </source>
</evidence>
<dbReference type="RefSeq" id="WP_118239497.1">
    <property type="nucleotide sequence ID" value="NZ_QRZV01000004.1"/>
</dbReference>
<evidence type="ECO:0000313" key="1">
    <source>
        <dbReference type="EMBL" id="RGW08622.1"/>
    </source>
</evidence>